<dbReference type="PANTHER" id="PTHR23041:SF78">
    <property type="entry name" value="E3 UBIQUITIN-PROTEIN LIGASE RNF4"/>
    <property type="match status" value="1"/>
</dbReference>
<dbReference type="SUPFAM" id="SSF57850">
    <property type="entry name" value="RING/U-box"/>
    <property type="match status" value="1"/>
</dbReference>
<feature type="compositionally biased region" description="Polar residues" evidence="5">
    <location>
        <begin position="622"/>
        <end position="635"/>
    </location>
</feature>
<feature type="region of interest" description="Disordered" evidence="5">
    <location>
        <begin position="236"/>
        <end position="270"/>
    </location>
</feature>
<feature type="region of interest" description="Disordered" evidence="5">
    <location>
        <begin position="593"/>
        <end position="665"/>
    </location>
</feature>
<evidence type="ECO:0000313" key="8">
    <source>
        <dbReference type="Proteomes" id="UP000886523"/>
    </source>
</evidence>
<feature type="compositionally biased region" description="Basic and acidic residues" evidence="5">
    <location>
        <begin position="371"/>
        <end position="384"/>
    </location>
</feature>
<dbReference type="PANTHER" id="PTHR23041">
    <property type="entry name" value="RING FINGER DOMAIN-CONTAINING"/>
    <property type="match status" value="1"/>
</dbReference>
<feature type="region of interest" description="Disordered" evidence="5">
    <location>
        <begin position="526"/>
        <end position="557"/>
    </location>
</feature>
<feature type="domain" description="RING-type" evidence="6">
    <location>
        <begin position="161"/>
        <end position="214"/>
    </location>
</feature>
<dbReference type="SMART" id="SM00184">
    <property type="entry name" value="RING"/>
    <property type="match status" value="1"/>
</dbReference>
<dbReference type="GO" id="GO:0008270">
    <property type="term" value="F:zinc ion binding"/>
    <property type="evidence" value="ECO:0007669"/>
    <property type="project" value="UniProtKB-KW"/>
</dbReference>
<keyword evidence="2 4" id="KW-0863">Zinc-finger</keyword>
<dbReference type="PROSITE" id="PS50089">
    <property type="entry name" value="ZF_RING_2"/>
    <property type="match status" value="1"/>
</dbReference>
<proteinExistence type="predicted"/>
<dbReference type="InterPro" id="IPR013083">
    <property type="entry name" value="Znf_RING/FYVE/PHD"/>
</dbReference>
<name>A0A9P6B1B2_9AGAM</name>
<dbReference type="Gene3D" id="3.30.40.10">
    <property type="entry name" value="Zinc/RING finger domain, C3HC4 (zinc finger)"/>
    <property type="match status" value="1"/>
</dbReference>
<evidence type="ECO:0000256" key="3">
    <source>
        <dbReference type="ARBA" id="ARBA00022833"/>
    </source>
</evidence>
<feature type="compositionally biased region" description="Polar residues" evidence="5">
    <location>
        <begin position="457"/>
        <end position="466"/>
    </location>
</feature>
<keyword evidence="3" id="KW-0862">Zinc</keyword>
<feature type="region of interest" description="Disordered" evidence="5">
    <location>
        <begin position="1"/>
        <end position="20"/>
    </location>
</feature>
<evidence type="ECO:0000256" key="2">
    <source>
        <dbReference type="ARBA" id="ARBA00022771"/>
    </source>
</evidence>
<dbReference type="PROSITE" id="PS00518">
    <property type="entry name" value="ZF_RING_1"/>
    <property type="match status" value="1"/>
</dbReference>
<comment type="caution">
    <text evidence="7">The sequence shown here is derived from an EMBL/GenBank/DDBJ whole genome shotgun (WGS) entry which is preliminary data.</text>
</comment>
<sequence>MPTDAAEEPATPSVVATVPARILRHKKKRNLSLSHSADFQFPQPSNSKRPRTGLHSAETASKKHSSTKGKERAHMPPGGLVGPKVNGGIHEATGSLVVPYRAPSPSDSVASSHRTDDAVESEGPSLETLEIQRLQKELSLKNEIIQKQQSTLQSLQNLLQCQICLELLWKPFLLSPCGHVLCESCLKSWFTSPQPGAPVLLAPQHRQKTCPCCRTTIRTRPIAIYLVKSVVSSLAPSLDPSTFSRPSLVDGPKPAAGDLNNDPSQDPWEGIFPAPRGIHALADHPGLIIDEQDGGVLRCAECLHEIFDGLCTGCGRTYEDAVAEAASDVEAFRLYPFGSDSDDEDHESDVSFEEAYEDSFIDDGEEDNEGGDPRSAVDESARGEIDIDETTGYEAFFDAHNGNSSDRSSLPRVIFRHQTRRVAGPQDNIESDEVFHDARSTILDDEQGEASRATPVEAQQSRTHGQVSPRHLRAARPPRVSSPVIILDADSSDEGAFYGRHPNVLRVPTPRMHLDELGRVVFDSTDDEADDSAGEADLSRDRNSLSRRRRLSSSRRTDFPRRARVIRSISPSVNSSESEEGLAHRVAGFERDIYGEDDFVAQRPHPTHDDDEEVDDGLSSLEEASSGHSHSNGFLSDSDDHEHHDRIDAEESSDGHEREEGDDEH</sequence>
<feature type="compositionally biased region" description="Basic and acidic residues" evidence="5">
    <location>
        <begin position="638"/>
        <end position="659"/>
    </location>
</feature>
<reference evidence="7" key="1">
    <citation type="journal article" date="2020" name="Nat. Commun.">
        <title>Large-scale genome sequencing of mycorrhizal fungi provides insights into the early evolution of symbiotic traits.</title>
        <authorList>
            <person name="Miyauchi S."/>
            <person name="Kiss E."/>
            <person name="Kuo A."/>
            <person name="Drula E."/>
            <person name="Kohler A."/>
            <person name="Sanchez-Garcia M."/>
            <person name="Morin E."/>
            <person name="Andreopoulos B."/>
            <person name="Barry K.W."/>
            <person name="Bonito G."/>
            <person name="Buee M."/>
            <person name="Carver A."/>
            <person name="Chen C."/>
            <person name="Cichocki N."/>
            <person name="Clum A."/>
            <person name="Culley D."/>
            <person name="Crous P.W."/>
            <person name="Fauchery L."/>
            <person name="Girlanda M."/>
            <person name="Hayes R.D."/>
            <person name="Keri Z."/>
            <person name="LaButti K."/>
            <person name="Lipzen A."/>
            <person name="Lombard V."/>
            <person name="Magnuson J."/>
            <person name="Maillard F."/>
            <person name="Murat C."/>
            <person name="Nolan M."/>
            <person name="Ohm R.A."/>
            <person name="Pangilinan J."/>
            <person name="Pereira M.F."/>
            <person name="Perotto S."/>
            <person name="Peter M."/>
            <person name="Pfister S."/>
            <person name="Riley R."/>
            <person name="Sitrit Y."/>
            <person name="Stielow J.B."/>
            <person name="Szollosi G."/>
            <person name="Zifcakova L."/>
            <person name="Stursova M."/>
            <person name="Spatafora J.W."/>
            <person name="Tedersoo L."/>
            <person name="Vaario L.M."/>
            <person name="Yamada A."/>
            <person name="Yan M."/>
            <person name="Wang P."/>
            <person name="Xu J."/>
            <person name="Bruns T."/>
            <person name="Baldrian P."/>
            <person name="Vilgalys R."/>
            <person name="Dunand C."/>
            <person name="Henrissat B."/>
            <person name="Grigoriev I.V."/>
            <person name="Hibbett D."/>
            <person name="Nagy L.G."/>
            <person name="Martin F.M."/>
        </authorList>
    </citation>
    <scope>NUCLEOTIDE SEQUENCE</scope>
    <source>
        <strain evidence="7">UP504</strain>
    </source>
</reference>
<evidence type="ECO:0000256" key="1">
    <source>
        <dbReference type="ARBA" id="ARBA00022723"/>
    </source>
</evidence>
<dbReference type="Proteomes" id="UP000886523">
    <property type="component" value="Unassembled WGS sequence"/>
</dbReference>
<dbReference type="InterPro" id="IPR047134">
    <property type="entry name" value="RNF4"/>
</dbReference>
<feature type="compositionally biased region" description="Polar residues" evidence="5">
    <location>
        <begin position="236"/>
        <end position="245"/>
    </location>
</feature>
<feature type="region of interest" description="Disordered" evidence="5">
    <location>
        <begin position="359"/>
        <end position="384"/>
    </location>
</feature>
<evidence type="ECO:0000256" key="4">
    <source>
        <dbReference type="PROSITE-ProRule" id="PRU00175"/>
    </source>
</evidence>
<dbReference type="AlphaFoldDB" id="A0A9P6B1B2"/>
<dbReference type="InterPro" id="IPR017907">
    <property type="entry name" value="Znf_RING_CS"/>
</dbReference>
<dbReference type="EMBL" id="MU128945">
    <property type="protein sequence ID" value="KAF9515831.1"/>
    <property type="molecule type" value="Genomic_DNA"/>
</dbReference>
<dbReference type="Pfam" id="PF13923">
    <property type="entry name" value="zf-C3HC4_2"/>
    <property type="match status" value="1"/>
</dbReference>
<feature type="region of interest" description="Disordered" evidence="5">
    <location>
        <begin position="101"/>
        <end position="125"/>
    </location>
</feature>
<feature type="compositionally biased region" description="Polar residues" evidence="5">
    <location>
        <begin position="31"/>
        <end position="47"/>
    </location>
</feature>
<dbReference type="OrthoDB" id="6105938at2759"/>
<evidence type="ECO:0000313" key="7">
    <source>
        <dbReference type="EMBL" id="KAF9515831.1"/>
    </source>
</evidence>
<evidence type="ECO:0000259" key="6">
    <source>
        <dbReference type="PROSITE" id="PS50089"/>
    </source>
</evidence>
<gene>
    <name evidence="7" type="ORF">BS47DRAFT_1341439</name>
</gene>
<feature type="region of interest" description="Disordered" evidence="5">
    <location>
        <begin position="446"/>
        <end position="478"/>
    </location>
</feature>
<protein>
    <recommendedName>
        <fullName evidence="6">RING-type domain-containing protein</fullName>
    </recommendedName>
</protein>
<accession>A0A9P6B1B2</accession>
<dbReference type="InterPro" id="IPR001841">
    <property type="entry name" value="Znf_RING"/>
</dbReference>
<feature type="compositionally biased region" description="Acidic residues" evidence="5">
    <location>
        <begin position="359"/>
        <end position="370"/>
    </location>
</feature>
<evidence type="ECO:0000256" key="5">
    <source>
        <dbReference type="SAM" id="MobiDB-lite"/>
    </source>
</evidence>
<feature type="region of interest" description="Disordered" evidence="5">
    <location>
        <begin position="26"/>
        <end position="82"/>
    </location>
</feature>
<keyword evidence="1" id="KW-0479">Metal-binding</keyword>
<keyword evidence="8" id="KW-1185">Reference proteome</keyword>
<organism evidence="7 8">
    <name type="scientific">Hydnum rufescens UP504</name>
    <dbReference type="NCBI Taxonomy" id="1448309"/>
    <lineage>
        <taxon>Eukaryota</taxon>
        <taxon>Fungi</taxon>
        <taxon>Dikarya</taxon>
        <taxon>Basidiomycota</taxon>
        <taxon>Agaricomycotina</taxon>
        <taxon>Agaricomycetes</taxon>
        <taxon>Cantharellales</taxon>
        <taxon>Hydnaceae</taxon>
        <taxon>Hydnum</taxon>
    </lineage>
</organism>